<dbReference type="Pfam" id="PF08453">
    <property type="entry name" value="Peptidase_M9_N"/>
    <property type="match status" value="1"/>
</dbReference>
<evidence type="ECO:0000256" key="18">
    <source>
        <dbReference type="SAM" id="SignalP"/>
    </source>
</evidence>
<dbReference type="InterPro" id="IPR013661">
    <property type="entry name" value="Peptidase_M9_N_dom"/>
</dbReference>
<feature type="signal peptide" evidence="18">
    <location>
        <begin position="1"/>
        <end position="32"/>
    </location>
</feature>
<feature type="region of interest" description="Disordered" evidence="17">
    <location>
        <begin position="49"/>
        <end position="78"/>
    </location>
</feature>
<evidence type="ECO:0000259" key="19">
    <source>
        <dbReference type="PROSITE" id="PS50093"/>
    </source>
</evidence>
<sequence>MPTKETQLKRYLSTALPRLLISCAAISGTLLASEGHALDAQDKLSAPVNKTASLESQASSKHHQKKSYTPAERAPRQASQINARISYGSADQAAIPNRPSSLSTNLSKAELAKSSRALTLDKALAACDRNAFASASGAALVSLVKSSSSACINDLFGVSGAQANAIFKEAQMVTIAKAFESEAASYNGSNAGSALQMVMFLRAGYYVQFYDTAVGSYGTNLQTAIRAALDAFIKNPNFVLMNDVHGEILSEFITLIDSATENARYLNTAVKRMLSLNSSFLNFWYMRSAVNNAFTVLFRGHQNADFKSLVQSDPTIVDSLYNFMNANFGLLGTDNDYLVANAGREMARFLQYSEGGALKNLAKSRVKTMLDRSNVTGNTAAVWVGLGEMVDYYDKANCAYYNLCNFQSTLDSNVLPVRYSCSPTLRLKAQSLTSAQLQEACSIVGGEESYFHQQVQSGNVPVANDNNKQLEMVIFNSSKSYATYAGAIFGIDTNNGGMYLEGDPSAANNQARFIAYQAEWKLPAFEIWNLTHEYIHYLDGRFNMFGDFNAAVSVNSIWWIEGFAEYMSYSYRKLEYSDAKAQAASGTYKLSQIFNNDYSSGQTRVYNWGYLAVRYMFEKQRNRVSTLLNSYFRPGNYSAYTSYMNGINTTLDADFSAWLPCVNNGSLPQCSSTVPPVNKPPVAAFNSSINGLSVSFSDASTDSDGSIVSRSWDFGDGSSSSASNPSKTYSNPGSYTVTLTVKDNAGDSSKVSTTINLSNGGNLPECPGSAAALGKNCSRSNVSSVAGDYAYLYLSVPAGTTKLTISTSGGTGNADMYVSTNGSWPSRDHYNASSVNPGNNESVIINNPPAGYIYISLYGVTKFSGLKVTTQY</sequence>
<comment type="caution">
    <text evidence="20">The sequence shown here is derived from an EMBL/GenBank/DDBJ whole genome shotgun (WGS) entry which is preliminary data.</text>
</comment>
<keyword evidence="6" id="KW-0964">Secreted</keyword>
<accession>A0A923KZM0</accession>
<reference evidence="20" key="1">
    <citation type="submission" date="2020-08" db="EMBL/GenBank/DDBJ databases">
        <title>Novel species isolated from subtropical streams in China.</title>
        <authorList>
            <person name="Lu H."/>
        </authorList>
    </citation>
    <scope>NUCLEOTIDE SEQUENCE</scope>
    <source>
        <strain evidence="20">CY7W</strain>
    </source>
</reference>
<dbReference type="InterPro" id="IPR035986">
    <property type="entry name" value="PKD_dom_sf"/>
</dbReference>
<dbReference type="InterPro" id="IPR013783">
    <property type="entry name" value="Ig-like_fold"/>
</dbReference>
<dbReference type="PRINTS" id="PR00931">
    <property type="entry name" value="MICOLLPTASE"/>
</dbReference>
<keyword evidence="21" id="KW-1185">Reference proteome</keyword>
<dbReference type="Gene3D" id="2.60.40.10">
    <property type="entry name" value="Immunoglobulins"/>
    <property type="match status" value="1"/>
</dbReference>
<evidence type="ECO:0000256" key="9">
    <source>
        <dbReference type="ARBA" id="ARBA00022729"/>
    </source>
</evidence>
<evidence type="ECO:0000256" key="2">
    <source>
        <dbReference type="ARBA" id="ARBA00001913"/>
    </source>
</evidence>
<evidence type="ECO:0000256" key="3">
    <source>
        <dbReference type="ARBA" id="ARBA00001947"/>
    </source>
</evidence>
<comment type="cofactor">
    <cofactor evidence="3">
        <name>Zn(2+)</name>
        <dbReference type="ChEBI" id="CHEBI:29105"/>
    </cofactor>
</comment>
<evidence type="ECO:0000313" key="20">
    <source>
        <dbReference type="EMBL" id="MBC3936275.1"/>
    </source>
</evidence>
<evidence type="ECO:0000256" key="6">
    <source>
        <dbReference type="ARBA" id="ARBA00022525"/>
    </source>
</evidence>
<dbReference type="PANTHER" id="PTHR13062:SF9">
    <property type="entry name" value="MICROBIAL COLLAGENASE"/>
    <property type="match status" value="1"/>
</dbReference>
<dbReference type="EMBL" id="JACOGG010000013">
    <property type="protein sequence ID" value="MBC3936275.1"/>
    <property type="molecule type" value="Genomic_DNA"/>
</dbReference>
<keyword evidence="12" id="KW-0106">Calcium</keyword>
<dbReference type="PROSITE" id="PS50093">
    <property type="entry name" value="PKD"/>
    <property type="match status" value="1"/>
</dbReference>
<evidence type="ECO:0000256" key="4">
    <source>
        <dbReference type="ARBA" id="ARBA00004613"/>
    </source>
</evidence>
<keyword evidence="10" id="KW-0378">Hydrolase</keyword>
<keyword evidence="11" id="KW-0862">Zinc</keyword>
<dbReference type="Proteomes" id="UP000612361">
    <property type="component" value="Unassembled WGS sequence"/>
</dbReference>
<dbReference type="GO" id="GO:0006508">
    <property type="term" value="P:proteolysis"/>
    <property type="evidence" value="ECO:0007669"/>
    <property type="project" value="UniProtKB-KW"/>
</dbReference>
<dbReference type="InterPro" id="IPR000601">
    <property type="entry name" value="PKD_dom"/>
</dbReference>
<dbReference type="Gene3D" id="1.10.390.20">
    <property type="match status" value="1"/>
</dbReference>
<evidence type="ECO:0000256" key="1">
    <source>
        <dbReference type="ARBA" id="ARBA00000424"/>
    </source>
</evidence>
<dbReference type="Gene3D" id="2.60.120.380">
    <property type="match status" value="1"/>
</dbReference>
<dbReference type="GO" id="GO:0004222">
    <property type="term" value="F:metalloendopeptidase activity"/>
    <property type="evidence" value="ECO:0007669"/>
    <property type="project" value="UniProtKB-EC"/>
</dbReference>
<feature type="chain" id="PRO_5037457105" description="microbial collagenase" evidence="18">
    <location>
        <begin position="33"/>
        <end position="872"/>
    </location>
</feature>
<proteinExistence type="predicted"/>
<keyword evidence="8" id="KW-0479">Metal-binding</keyword>
<evidence type="ECO:0000256" key="5">
    <source>
        <dbReference type="ARBA" id="ARBA00012653"/>
    </source>
</evidence>
<keyword evidence="15" id="KW-0865">Zymogen</keyword>
<dbReference type="InterPro" id="IPR022409">
    <property type="entry name" value="PKD/Chitinase_dom"/>
</dbReference>
<evidence type="ECO:0000256" key="15">
    <source>
        <dbReference type="ARBA" id="ARBA00023145"/>
    </source>
</evidence>
<dbReference type="AlphaFoldDB" id="A0A923KZM0"/>
<feature type="domain" description="PKD" evidence="19">
    <location>
        <begin position="677"/>
        <end position="762"/>
    </location>
</feature>
<keyword evidence="14" id="KW-0482">Metalloprotease</keyword>
<evidence type="ECO:0000256" key="10">
    <source>
        <dbReference type="ARBA" id="ARBA00022801"/>
    </source>
</evidence>
<comment type="subcellular location">
    <subcellularLocation>
        <location evidence="4">Secreted</location>
    </subcellularLocation>
</comment>
<name>A0A923KZM0_9BURK</name>
<dbReference type="Gene3D" id="3.40.30.160">
    <property type="entry name" value="Collagenase ColT, N-terminal domain"/>
    <property type="match status" value="1"/>
</dbReference>
<dbReference type="InterPro" id="IPR007280">
    <property type="entry name" value="Peptidase_C_arc/bac"/>
</dbReference>
<dbReference type="Pfam" id="PF04151">
    <property type="entry name" value="PPC"/>
    <property type="match status" value="1"/>
</dbReference>
<protein>
    <recommendedName>
        <fullName evidence="5">microbial collagenase</fullName>
        <ecNumber evidence="5">3.4.24.3</ecNumber>
    </recommendedName>
</protein>
<evidence type="ECO:0000313" key="21">
    <source>
        <dbReference type="Proteomes" id="UP000612361"/>
    </source>
</evidence>
<evidence type="ECO:0000256" key="8">
    <source>
        <dbReference type="ARBA" id="ARBA00022723"/>
    </source>
</evidence>
<comment type="catalytic activity">
    <reaction evidence="1">
        <text>Digestion of native collagen in the triple helical region at Xaa-|-Gly bonds. With synthetic peptides, a preference is shown for Gly at P3 and P1', Pro and Ala at P2 and P2', and hydroxyproline, Ala or Arg at P3'.</text>
        <dbReference type="EC" id="3.4.24.3"/>
    </reaction>
</comment>
<dbReference type="GO" id="GO:0005576">
    <property type="term" value="C:extracellular region"/>
    <property type="evidence" value="ECO:0007669"/>
    <property type="project" value="UniProtKB-SubCell"/>
</dbReference>
<gene>
    <name evidence="20" type="ORF">H8K47_12945</name>
</gene>
<evidence type="ECO:0000256" key="13">
    <source>
        <dbReference type="ARBA" id="ARBA00023026"/>
    </source>
</evidence>
<evidence type="ECO:0000256" key="7">
    <source>
        <dbReference type="ARBA" id="ARBA00022670"/>
    </source>
</evidence>
<dbReference type="SMART" id="SM00089">
    <property type="entry name" value="PKD"/>
    <property type="match status" value="1"/>
</dbReference>
<evidence type="ECO:0000256" key="16">
    <source>
        <dbReference type="PIRSR" id="PIRSR602169-1"/>
    </source>
</evidence>
<keyword evidence="13" id="KW-0843">Virulence</keyword>
<dbReference type="InterPro" id="IPR002169">
    <property type="entry name" value="Peptidase_M9A/M9B"/>
</dbReference>
<organism evidence="20 21">
    <name type="scientific">Undibacterium rugosum</name>
    <dbReference type="NCBI Taxonomy" id="2762291"/>
    <lineage>
        <taxon>Bacteria</taxon>
        <taxon>Pseudomonadati</taxon>
        <taxon>Pseudomonadota</taxon>
        <taxon>Betaproteobacteria</taxon>
        <taxon>Burkholderiales</taxon>
        <taxon>Oxalobacteraceae</taxon>
        <taxon>Undibacterium</taxon>
    </lineage>
</organism>
<dbReference type="EC" id="3.4.24.3" evidence="5"/>
<evidence type="ECO:0000256" key="14">
    <source>
        <dbReference type="ARBA" id="ARBA00023049"/>
    </source>
</evidence>
<evidence type="ECO:0000256" key="12">
    <source>
        <dbReference type="ARBA" id="ARBA00022837"/>
    </source>
</evidence>
<dbReference type="SUPFAM" id="SSF49299">
    <property type="entry name" value="PKD domain"/>
    <property type="match status" value="1"/>
</dbReference>
<evidence type="ECO:0000256" key="17">
    <source>
        <dbReference type="SAM" id="MobiDB-lite"/>
    </source>
</evidence>
<dbReference type="PANTHER" id="PTHR13062">
    <property type="entry name" value="COLLAGENASE"/>
    <property type="match status" value="1"/>
</dbReference>
<keyword evidence="9 18" id="KW-0732">Signal</keyword>
<feature type="active site" evidence="16">
    <location>
        <position position="533"/>
    </location>
</feature>
<keyword evidence="7" id="KW-0645">Protease</keyword>
<evidence type="ECO:0000256" key="11">
    <source>
        <dbReference type="ARBA" id="ARBA00022833"/>
    </source>
</evidence>
<dbReference type="Pfam" id="PF18911">
    <property type="entry name" value="PKD_4"/>
    <property type="match status" value="1"/>
</dbReference>
<comment type="cofactor">
    <cofactor evidence="2">
        <name>Ca(2+)</name>
        <dbReference type="ChEBI" id="CHEBI:29108"/>
    </cofactor>
</comment>
<dbReference type="GO" id="GO:0008270">
    <property type="term" value="F:zinc ion binding"/>
    <property type="evidence" value="ECO:0007669"/>
    <property type="project" value="InterPro"/>
</dbReference>
<dbReference type="CDD" id="cd00146">
    <property type="entry name" value="PKD"/>
    <property type="match status" value="1"/>
</dbReference>
<dbReference type="Pfam" id="PF01752">
    <property type="entry name" value="Peptidase_M9"/>
    <property type="match status" value="1"/>
</dbReference>